<dbReference type="PROSITE" id="PS50880">
    <property type="entry name" value="TOPRIM"/>
    <property type="match status" value="1"/>
</dbReference>
<comment type="similarity">
    <text evidence="7">Belongs to the RecR family.</text>
</comment>
<evidence type="ECO:0000256" key="2">
    <source>
        <dbReference type="ARBA" id="ARBA00022763"/>
    </source>
</evidence>
<dbReference type="GO" id="GO:0003677">
    <property type="term" value="F:DNA binding"/>
    <property type="evidence" value="ECO:0007669"/>
    <property type="project" value="UniProtKB-UniRule"/>
</dbReference>
<evidence type="ECO:0000256" key="7">
    <source>
        <dbReference type="HAMAP-Rule" id="MF_00017"/>
    </source>
</evidence>
<evidence type="ECO:0000256" key="6">
    <source>
        <dbReference type="ARBA" id="ARBA00023204"/>
    </source>
</evidence>
<keyword evidence="1 7" id="KW-0479">Metal-binding</keyword>
<dbReference type="RefSeq" id="WP_033178745.1">
    <property type="nucleotide sequence ID" value="NZ_CP030140.1"/>
</dbReference>
<keyword evidence="6 7" id="KW-0234">DNA repair</keyword>
<keyword evidence="2 7" id="KW-0227">DNA damage</keyword>
<dbReference type="PANTHER" id="PTHR30446:SF0">
    <property type="entry name" value="RECOMBINATION PROTEIN RECR"/>
    <property type="match status" value="1"/>
</dbReference>
<dbReference type="GO" id="GO:0008270">
    <property type="term" value="F:zinc ion binding"/>
    <property type="evidence" value="ECO:0007669"/>
    <property type="project" value="UniProtKB-KW"/>
</dbReference>
<evidence type="ECO:0000256" key="5">
    <source>
        <dbReference type="ARBA" id="ARBA00023172"/>
    </source>
</evidence>
<organism evidence="9 10">
    <name type="scientific">[Mycoplasma] anseris</name>
    <dbReference type="NCBI Taxonomy" id="92400"/>
    <lineage>
        <taxon>Bacteria</taxon>
        <taxon>Bacillati</taxon>
        <taxon>Mycoplasmatota</taxon>
        <taxon>Mycoplasmoidales</taxon>
        <taxon>Metamycoplasmataceae</taxon>
        <taxon>Metamycoplasma</taxon>
    </lineage>
</organism>
<keyword evidence="5 7" id="KW-0233">DNA recombination</keyword>
<dbReference type="InterPro" id="IPR023627">
    <property type="entry name" value="Rcmb_RecR"/>
</dbReference>
<dbReference type="Pfam" id="PF21175">
    <property type="entry name" value="RecR_C"/>
    <property type="match status" value="1"/>
</dbReference>
<reference evidence="10" key="1">
    <citation type="submission" date="2018-06" db="EMBL/GenBank/DDBJ databases">
        <title>Complete genome sequences of Mycoplasma anatis, M. anseris and M. cloacale type strains.</title>
        <authorList>
            <person name="Grozner D."/>
            <person name="Forro B."/>
            <person name="Sulyok K.M."/>
            <person name="Marton S."/>
            <person name="Kreizinger Z."/>
            <person name="Banyai K."/>
            <person name="Gyuranecz M."/>
        </authorList>
    </citation>
    <scope>NUCLEOTIDE SEQUENCE [LARGE SCALE GENOMIC DNA]</scope>
    <source>
        <strain evidence="10">ATCC 49234</strain>
    </source>
</reference>
<evidence type="ECO:0000256" key="1">
    <source>
        <dbReference type="ARBA" id="ARBA00022723"/>
    </source>
</evidence>
<keyword evidence="10" id="KW-1185">Reference proteome</keyword>
<evidence type="ECO:0000313" key="10">
    <source>
        <dbReference type="Proteomes" id="UP000250218"/>
    </source>
</evidence>
<dbReference type="AlphaFoldDB" id="A0A2Z4NCL9"/>
<sequence>MENQKIFELELILKKIPGFSKKQIQKIIDYLINSNKQEIDSLINAIQDFKENINKCEYCNNLLAYVKDCIICNDKNRDKKLLVVEQYRDIEKFEDLKIFNGYYFVLEGLYKLKNNDQNILNNIDKLLKIIDKYDEIILGLSATLEAQFCMQYLQKYIKSKYPKANVYQLSMGIPLGASVEYVDSITLKQSLINKLKM</sequence>
<comment type="function">
    <text evidence="7">May play a role in DNA repair. It seems to be involved in an RecBC-independent recombinational process of DNA repair. It may act with RecF and RecO.</text>
</comment>
<dbReference type="SUPFAM" id="SSF111304">
    <property type="entry name" value="Recombination protein RecR"/>
    <property type="match status" value="1"/>
</dbReference>
<dbReference type="GO" id="GO:0006310">
    <property type="term" value="P:DNA recombination"/>
    <property type="evidence" value="ECO:0007669"/>
    <property type="project" value="UniProtKB-UniRule"/>
</dbReference>
<dbReference type="InterPro" id="IPR006171">
    <property type="entry name" value="TOPRIM_dom"/>
</dbReference>
<dbReference type="Pfam" id="PF13662">
    <property type="entry name" value="Toprim_4"/>
    <property type="match status" value="1"/>
</dbReference>
<dbReference type="InterPro" id="IPR015967">
    <property type="entry name" value="Rcmb_RecR_Znf"/>
</dbReference>
<gene>
    <name evidence="7" type="primary">recR</name>
    <name evidence="9" type="ORF">DP065_00885</name>
</gene>
<protein>
    <recommendedName>
        <fullName evidence="7">Recombination protein RecR</fullName>
    </recommendedName>
</protein>
<evidence type="ECO:0000313" key="9">
    <source>
        <dbReference type="EMBL" id="AWX69311.1"/>
    </source>
</evidence>
<dbReference type="PROSITE" id="PS01300">
    <property type="entry name" value="RECR"/>
    <property type="match status" value="1"/>
</dbReference>
<accession>A0A2Z4NCL9</accession>
<evidence type="ECO:0000259" key="8">
    <source>
        <dbReference type="PROSITE" id="PS50880"/>
    </source>
</evidence>
<proteinExistence type="inferred from homology"/>
<evidence type="ECO:0000256" key="3">
    <source>
        <dbReference type="ARBA" id="ARBA00022771"/>
    </source>
</evidence>
<dbReference type="HAMAP" id="MF_00017">
    <property type="entry name" value="RecR"/>
    <property type="match status" value="1"/>
</dbReference>
<evidence type="ECO:0000256" key="4">
    <source>
        <dbReference type="ARBA" id="ARBA00022833"/>
    </source>
</evidence>
<dbReference type="Proteomes" id="UP000250218">
    <property type="component" value="Chromosome"/>
</dbReference>
<comment type="caution">
    <text evidence="7">Lacks conserved residue(s) required for the propagation of feature annotation.</text>
</comment>
<dbReference type="InterPro" id="IPR000093">
    <property type="entry name" value="DNA_Rcmb_RecR"/>
</dbReference>
<feature type="domain" description="Toprim" evidence="8">
    <location>
        <begin position="79"/>
        <end position="174"/>
    </location>
</feature>
<keyword evidence="3 7" id="KW-0863">Zinc-finger</keyword>
<dbReference type="KEGG" id="mane:DP065_00885"/>
<dbReference type="Gene3D" id="3.40.1360.10">
    <property type="match status" value="1"/>
</dbReference>
<dbReference type="PANTHER" id="PTHR30446">
    <property type="entry name" value="RECOMBINATION PROTEIN RECR"/>
    <property type="match status" value="1"/>
</dbReference>
<keyword evidence="4 7" id="KW-0862">Zinc</keyword>
<dbReference type="GO" id="GO:0006281">
    <property type="term" value="P:DNA repair"/>
    <property type="evidence" value="ECO:0007669"/>
    <property type="project" value="UniProtKB-UniRule"/>
</dbReference>
<dbReference type="EMBL" id="CP030140">
    <property type="protein sequence ID" value="AWX69311.1"/>
    <property type="molecule type" value="Genomic_DNA"/>
</dbReference>
<name>A0A2Z4NCL9_9BACT</name>
<dbReference type="Gene3D" id="1.10.8.420">
    <property type="entry name" value="RecR Domain 1"/>
    <property type="match status" value="1"/>
</dbReference>